<name>A0ACC1M3V7_9FUNG</name>
<protein>
    <submittedName>
        <fullName evidence="1">Breast cancer 2, early onset</fullName>
    </submittedName>
</protein>
<reference evidence="1" key="1">
    <citation type="submission" date="2022-07" db="EMBL/GenBank/DDBJ databases">
        <title>Phylogenomic reconstructions and comparative analyses of Kickxellomycotina fungi.</title>
        <authorList>
            <person name="Reynolds N.K."/>
            <person name="Stajich J.E."/>
            <person name="Barry K."/>
            <person name="Grigoriev I.V."/>
            <person name="Crous P."/>
            <person name="Smith M.E."/>
        </authorList>
    </citation>
    <scope>NUCLEOTIDE SEQUENCE</scope>
    <source>
        <strain evidence="1">CBS 190363</strain>
    </source>
</reference>
<dbReference type="Proteomes" id="UP001139981">
    <property type="component" value="Unassembled WGS sequence"/>
</dbReference>
<proteinExistence type="predicted"/>
<keyword evidence="2" id="KW-1185">Reference proteome</keyword>
<comment type="caution">
    <text evidence="1">The sequence shown here is derived from an EMBL/GenBank/DDBJ whole genome shotgun (WGS) entry which is preliminary data.</text>
</comment>
<dbReference type="EMBL" id="JANBVB010000543">
    <property type="protein sequence ID" value="KAJ2893437.1"/>
    <property type="molecule type" value="Genomic_DNA"/>
</dbReference>
<evidence type="ECO:0000313" key="2">
    <source>
        <dbReference type="Proteomes" id="UP001139981"/>
    </source>
</evidence>
<evidence type="ECO:0000313" key="1">
    <source>
        <dbReference type="EMBL" id="KAJ2893437.1"/>
    </source>
</evidence>
<organism evidence="1 2">
    <name type="scientific">Coemansia aciculifera</name>
    <dbReference type="NCBI Taxonomy" id="417176"/>
    <lineage>
        <taxon>Eukaryota</taxon>
        <taxon>Fungi</taxon>
        <taxon>Fungi incertae sedis</taxon>
        <taxon>Zoopagomycota</taxon>
        <taxon>Kickxellomycotina</taxon>
        <taxon>Kickxellomycetes</taxon>
        <taxon>Kickxellales</taxon>
        <taxon>Kickxellaceae</taxon>
        <taxon>Coemansia</taxon>
    </lineage>
</organism>
<sequence length="478" mass="51976">REYVRGERSALKRVLEGDSSSQQLMVLCVASLHYKDNVAQVEVTDGWYGVQAVLDPVLTHAASKGRLRVGDKVACAGLRMSGIADGVSPLTDKAEQAVLSLNANCVRRAAWDAKLGLQRGKAMFMSLSAISELGGAIGAALDVVIMRTYPMLYMETLPDGRQVLRSEREELRVAGTLAEKRAAITQDLKERRLMTHSTRTSSARSATSSIEACHSDKELYEYVMCSNIDPAEARQQLTSSQSDALDRYAAEKQEEAEADIAEAVDKEAPQRQVRALFKLLVCDYPAHRCKQAEPSTSQLALVTIWGPRGISPADFGEGSRFVFTGLTVSPRKSRSQHMHPLHKDACLRLNFRSSGSHSKPLTADPEVVQRSEYRERGALCIDEMCHIAPGQEVDLAGLVTECHAADQPGQSSVLHLSTTDEQGTTHVATIEFPAVTFGVIHIAGGSQATVRNCVYMPRPGAAPNTFHLRAGDGCEVVC</sequence>
<gene>
    <name evidence="1" type="primary">BRCA2</name>
    <name evidence="1" type="ORF">IWW38_002866</name>
</gene>
<feature type="non-terminal residue" evidence="1">
    <location>
        <position position="1"/>
    </location>
</feature>
<accession>A0ACC1M3V7</accession>